<evidence type="ECO:0000259" key="8">
    <source>
        <dbReference type="PROSITE" id="PS50110"/>
    </source>
</evidence>
<dbReference type="InterPro" id="IPR018060">
    <property type="entry name" value="HTH_AraC"/>
</dbReference>
<gene>
    <name evidence="9" type="ORF">ASU35_03800</name>
</gene>
<dbReference type="STRING" id="290052.ASU35_03800"/>
<dbReference type="InterPro" id="IPR020449">
    <property type="entry name" value="Tscrpt_reg_AraC-type_HTH"/>
</dbReference>
<dbReference type="InterPro" id="IPR041522">
    <property type="entry name" value="CdaR_GGDEF"/>
</dbReference>
<sequence>MQQIIIGEDRERNVRDIKKALEGTVKNVEFIEAPPCEKDILEYVRKYEPAVVIMGVSADGLNGMEMAKEIRRFNERVQIILISRLEYFALLKEAIRLKISAYLSEPIQEKELRKAVEEALDYYERINAERYGLERQEIILKEALKYAEYSFIYTALFSTSLEEEYRDYKSLLNLGEYGYILNIEIENTEWGKAEDKKLYFHLKDIISAHNRCVVGPRIGNRIVVFVNFEGNAEKIEKRNTMDDVRMAAHIIVSMEEQFGYRVIIGIGGIKVLNNIHISYEEAIRCLRYRGNRNVVEIRDIEEEEISREAYVELEEHFLKSVRLGSADAVDTFTALMDAMRTLRLEKKRNKIYGLIIMADREARSDSKDEMEYISVERILEETKELNSNELEKWAYNRVEYVLNSTRSNRIFRKSEGVKNAIRYLEENYMDQINLEDISRYIGISPQHLSKTFKEETGMNYIDWLTKLRIENAKKLLTEEKSTVKEVCYMVGYNDPNYFSRIFKKIEGVSPTEYVSEVLPSNNN</sequence>
<dbReference type="Proteomes" id="UP000054874">
    <property type="component" value="Unassembled WGS sequence"/>
</dbReference>
<dbReference type="PROSITE" id="PS50110">
    <property type="entry name" value="RESPONSE_REGULATORY"/>
    <property type="match status" value="1"/>
</dbReference>
<dbReference type="PROSITE" id="PS01124">
    <property type="entry name" value="HTH_ARAC_FAMILY_2"/>
    <property type="match status" value="1"/>
</dbReference>
<dbReference type="EMBL" id="LNAM01000197">
    <property type="protein sequence ID" value="KSV57847.1"/>
    <property type="molecule type" value="Genomic_DNA"/>
</dbReference>
<dbReference type="GO" id="GO:0000160">
    <property type="term" value="P:phosphorelay signal transduction system"/>
    <property type="evidence" value="ECO:0007669"/>
    <property type="project" value="InterPro"/>
</dbReference>
<dbReference type="RefSeq" id="WP_058353902.1">
    <property type="nucleotide sequence ID" value="NZ_CABMMD010000197.1"/>
</dbReference>
<dbReference type="Pfam" id="PF00072">
    <property type="entry name" value="Response_reg"/>
    <property type="match status" value="1"/>
</dbReference>
<keyword evidence="2" id="KW-0805">Transcription regulation</keyword>
<evidence type="ECO:0000256" key="6">
    <source>
        <dbReference type="PROSITE-ProRule" id="PRU00169"/>
    </source>
</evidence>
<evidence type="ECO:0000256" key="5">
    <source>
        <dbReference type="ARBA" id="ARBA00024867"/>
    </source>
</evidence>
<evidence type="ECO:0000313" key="10">
    <source>
        <dbReference type="Proteomes" id="UP000054874"/>
    </source>
</evidence>
<evidence type="ECO:0000256" key="3">
    <source>
        <dbReference type="ARBA" id="ARBA00023125"/>
    </source>
</evidence>
<proteinExistence type="predicted"/>
<dbReference type="GO" id="GO:0003700">
    <property type="term" value="F:DNA-binding transcription factor activity"/>
    <property type="evidence" value="ECO:0007669"/>
    <property type="project" value="InterPro"/>
</dbReference>
<feature type="domain" description="HTH araC/xylS-type" evidence="7">
    <location>
        <begin position="418"/>
        <end position="516"/>
    </location>
</feature>
<dbReference type="OrthoDB" id="9794370at2"/>
<protein>
    <recommendedName>
        <fullName evidence="1">Stage 0 sporulation protein A homolog</fullName>
    </recommendedName>
</protein>
<dbReference type="SMART" id="SM00448">
    <property type="entry name" value="REC"/>
    <property type="match status" value="1"/>
</dbReference>
<evidence type="ECO:0000256" key="2">
    <source>
        <dbReference type="ARBA" id="ARBA00023015"/>
    </source>
</evidence>
<dbReference type="PROSITE" id="PS00041">
    <property type="entry name" value="HTH_ARAC_FAMILY_1"/>
    <property type="match status" value="1"/>
</dbReference>
<dbReference type="GO" id="GO:0043565">
    <property type="term" value="F:sequence-specific DNA binding"/>
    <property type="evidence" value="ECO:0007669"/>
    <property type="project" value="InterPro"/>
</dbReference>
<dbReference type="SMART" id="SM00342">
    <property type="entry name" value="HTH_ARAC"/>
    <property type="match status" value="1"/>
</dbReference>
<keyword evidence="10" id="KW-1185">Reference proteome</keyword>
<dbReference type="SUPFAM" id="SSF46689">
    <property type="entry name" value="Homeodomain-like"/>
    <property type="match status" value="2"/>
</dbReference>
<dbReference type="Pfam" id="PF17853">
    <property type="entry name" value="GGDEF_2"/>
    <property type="match status" value="1"/>
</dbReference>
<dbReference type="PRINTS" id="PR00032">
    <property type="entry name" value="HTHARAC"/>
</dbReference>
<evidence type="ECO:0000256" key="1">
    <source>
        <dbReference type="ARBA" id="ARBA00018672"/>
    </source>
</evidence>
<organism evidence="9 10">
    <name type="scientific">Acetivibrio ethanolgignens</name>
    <dbReference type="NCBI Taxonomy" id="290052"/>
    <lineage>
        <taxon>Bacteria</taxon>
        <taxon>Bacillati</taxon>
        <taxon>Bacillota</taxon>
        <taxon>Clostridia</taxon>
        <taxon>Eubacteriales</taxon>
        <taxon>Oscillospiraceae</taxon>
        <taxon>Acetivibrio</taxon>
    </lineage>
</organism>
<evidence type="ECO:0000313" key="9">
    <source>
        <dbReference type="EMBL" id="KSV57847.1"/>
    </source>
</evidence>
<dbReference type="Pfam" id="PF12833">
    <property type="entry name" value="HTH_18"/>
    <property type="match status" value="1"/>
</dbReference>
<dbReference type="InterPro" id="IPR011006">
    <property type="entry name" value="CheY-like_superfamily"/>
</dbReference>
<dbReference type="InterPro" id="IPR018062">
    <property type="entry name" value="HTH_AraC-typ_CS"/>
</dbReference>
<dbReference type="AlphaFoldDB" id="A0A0V8QBC6"/>
<dbReference type="InterPro" id="IPR001789">
    <property type="entry name" value="Sig_transdc_resp-reg_receiver"/>
</dbReference>
<reference evidence="9 10" key="1">
    <citation type="submission" date="2015-11" db="EMBL/GenBank/DDBJ databases">
        <title>Butyribacter intestini gen. nov., sp. nov., a butyric acid-producing bacterium of the family Lachnospiraceae isolated from the human faeces.</title>
        <authorList>
            <person name="Zou Y."/>
            <person name="Xue W."/>
            <person name="Luo G."/>
            <person name="Lv M."/>
        </authorList>
    </citation>
    <scope>NUCLEOTIDE SEQUENCE [LARGE SCALE GENOMIC DNA]</scope>
    <source>
        <strain evidence="9 10">ACET-33324</strain>
    </source>
</reference>
<dbReference type="PANTHER" id="PTHR43280">
    <property type="entry name" value="ARAC-FAMILY TRANSCRIPTIONAL REGULATOR"/>
    <property type="match status" value="1"/>
</dbReference>
<comment type="caution">
    <text evidence="6">Lacks conserved residue(s) required for the propagation of feature annotation.</text>
</comment>
<evidence type="ECO:0000256" key="4">
    <source>
        <dbReference type="ARBA" id="ARBA00023163"/>
    </source>
</evidence>
<dbReference type="SUPFAM" id="SSF52172">
    <property type="entry name" value="CheY-like"/>
    <property type="match status" value="1"/>
</dbReference>
<feature type="domain" description="Response regulatory" evidence="8">
    <location>
        <begin position="3"/>
        <end position="120"/>
    </location>
</feature>
<name>A0A0V8QBC6_9FIRM</name>
<keyword evidence="4" id="KW-0804">Transcription</keyword>
<accession>A0A0V8QBC6</accession>
<comment type="caution">
    <text evidence="9">The sequence shown here is derived from an EMBL/GenBank/DDBJ whole genome shotgun (WGS) entry which is preliminary data.</text>
</comment>
<dbReference type="Gene3D" id="1.10.10.60">
    <property type="entry name" value="Homeodomain-like"/>
    <property type="match status" value="2"/>
</dbReference>
<dbReference type="InterPro" id="IPR009057">
    <property type="entry name" value="Homeodomain-like_sf"/>
</dbReference>
<dbReference type="Gene3D" id="3.40.50.2300">
    <property type="match status" value="1"/>
</dbReference>
<comment type="function">
    <text evidence="5">May play the central regulatory role in sporulation. It may be an element of the effector pathway responsible for the activation of sporulation genes in response to nutritional stress. Spo0A may act in concert with spo0H (a sigma factor) to control the expression of some genes that are critical to the sporulation process.</text>
</comment>
<dbReference type="PANTHER" id="PTHR43280:SF2">
    <property type="entry name" value="HTH-TYPE TRANSCRIPTIONAL REGULATOR EXSA"/>
    <property type="match status" value="1"/>
</dbReference>
<keyword evidence="3" id="KW-0238">DNA-binding</keyword>
<evidence type="ECO:0000259" key="7">
    <source>
        <dbReference type="PROSITE" id="PS01124"/>
    </source>
</evidence>